<dbReference type="EMBL" id="BJNY01000005">
    <property type="protein sequence ID" value="GED05454.1"/>
    <property type="molecule type" value="Genomic_DNA"/>
</dbReference>
<name>A0A4Y4DNJ1_GLUUR</name>
<gene>
    <name evidence="3" type="primary">hsdS</name>
    <name evidence="3" type="ORF">AUR04nite_09860</name>
</gene>
<dbReference type="Gene3D" id="1.10.287.1120">
    <property type="entry name" value="Bipartite methylase S protein"/>
    <property type="match status" value="1"/>
</dbReference>
<organism evidence="3 4">
    <name type="scientific">Glutamicibacter uratoxydans</name>
    <name type="common">Arthrobacter uratoxydans</name>
    <dbReference type="NCBI Taxonomy" id="43667"/>
    <lineage>
        <taxon>Bacteria</taxon>
        <taxon>Bacillati</taxon>
        <taxon>Actinomycetota</taxon>
        <taxon>Actinomycetes</taxon>
        <taxon>Micrococcales</taxon>
        <taxon>Micrococcaceae</taxon>
        <taxon>Glutamicibacter</taxon>
    </lineage>
</organism>
<dbReference type="RefSeq" id="WP_141362552.1">
    <property type="nucleotide sequence ID" value="NZ_BAAAJL010000008.1"/>
</dbReference>
<proteinExistence type="predicted"/>
<dbReference type="GO" id="GO:0004519">
    <property type="term" value="F:endonuclease activity"/>
    <property type="evidence" value="ECO:0007669"/>
    <property type="project" value="UniProtKB-KW"/>
</dbReference>
<dbReference type="Gene3D" id="3.90.220.20">
    <property type="entry name" value="DNA methylase specificity domains"/>
    <property type="match status" value="2"/>
</dbReference>
<keyword evidence="4" id="KW-1185">Reference proteome</keyword>
<dbReference type="OrthoDB" id="3197085at2"/>
<comment type="caution">
    <text evidence="3">The sequence shown here is derived from an EMBL/GenBank/DDBJ whole genome shotgun (WGS) entry which is preliminary data.</text>
</comment>
<dbReference type="AlphaFoldDB" id="A0A4Y4DNJ1"/>
<keyword evidence="2" id="KW-0238">DNA-binding</keyword>
<dbReference type="SUPFAM" id="SSF116734">
    <property type="entry name" value="DNA methylase specificity domain"/>
    <property type="match status" value="2"/>
</dbReference>
<dbReference type="GO" id="GO:0003677">
    <property type="term" value="F:DNA binding"/>
    <property type="evidence" value="ECO:0007669"/>
    <property type="project" value="UniProtKB-KW"/>
</dbReference>
<sequence length="430" mass="47739">MSRKTRLRFLIDLNPAVPMQVRNAPEQEATFLPMEAIKEHGGFDGSRSRPVKDLLTGYSYFENGDIAYAKVTPCFENGKITVLDNLDLEFGFGTTEVTVVRPNAHIDRRYLFYVLQEDSFKQFGKASMTGAGGLKRVPESFTKDFVVQLPELPQQKSIATFLDRETTEIDAFIADQEELIELLSERRTATITHAVTKGLNPNAPMKDSGVDWLGEIPSHWEVRSGRRFFKVRNEKAMAEDEQLAATQEFGVIKQQQYIELTGNRVVTVQKGFDILKHVEAGDFVISMRSFQGGLEYSEVSGKISSAYVMLTNTRPVFKKYVKYLFKSTGYISALRSTSNLVRDGQAMRFSNFAMVPIAMPPLSEQAALADFIEQETSEIDNAIADAREAIALSKERRAAVISAAVTGKIDVRSIIDPAISGVEGSSVGAA</sequence>
<dbReference type="InterPro" id="IPR044946">
    <property type="entry name" value="Restrct_endonuc_typeI_TRD_sf"/>
</dbReference>
<dbReference type="PANTHER" id="PTHR43140">
    <property type="entry name" value="TYPE-1 RESTRICTION ENZYME ECOKI SPECIFICITY PROTEIN"/>
    <property type="match status" value="1"/>
</dbReference>
<protein>
    <submittedName>
        <fullName evidence="3">Type I restriction endonuclease</fullName>
    </submittedName>
</protein>
<keyword evidence="3" id="KW-0540">Nuclease</keyword>
<keyword evidence="3" id="KW-0255">Endonuclease</keyword>
<keyword evidence="1" id="KW-0680">Restriction system</keyword>
<evidence type="ECO:0000256" key="1">
    <source>
        <dbReference type="ARBA" id="ARBA00022747"/>
    </source>
</evidence>
<dbReference type="Proteomes" id="UP000316612">
    <property type="component" value="Unassembled WGS sequence"/>
</dbReference>
<evidence type="ECO:0000313" key="3">
    <source>
        <dbReference type="EMBL" id="GED05454.1"/>
    </source>
</evidence>
<evidence type="ECO:0000313" key="4">
    <source>
        <dbReference type="Proteomes" id="UP000316612"/>
    </source>
</evidence>
<dbReference type="CDD" id="cd17260">
    <property type="entry name" value="RMtype1_S_EcoEI-TRD1-CR1_like"/>
    <property type="match status" value="1"/>
</dbReference>
<dbReference type="InterPro" id="IPR051212">
    <property type="entry name" value="Type-I_RE_S_subunit"/>
</dbReference>
<dbReference type="PANTHER" id="PTHR43140:SF1">
    <property type="entry name" value="TYPE I RESTRICTION ENZYME ECOKI SPECIFICITY SUBUNIT"/>
    <property type="match status" value="1"/>
</dbReference>
<keyword evidence="3" id="KW-0378">Hydrolase</keyword>
<evidence type="ECO:0000256" key="2">
    <source>
        <dbReference type="ARBA" id="ARBA00023125"/>
    </source>
</evidence>
<reference evidence="3 4" key="1">
    <citation type="submission" date="2019-06" db="EMBL/GenBank/DDBJ databases">
        <title>Whole genome shotgun sequence of Glutamicibacter uratoxydans NBRC 15515.</title>
        <authorList>
            <person name="Hosoyama A."/>
            <person name="Uohara A."/>
            <person name="Ohji S."/>
            <person name="Ichikawa N."/>
        </authorList>
    </citation>
    <scope>NUCLEOTIDE SEQUENCE [LARGE SCALE GENOMIC DNA]</scope>
    <source>
        <strain evidence="3 4">NBRC 15515</strain>
    </source>
</reference>
<accession>A0A4Y4DNJ1</accession>
<dbReference type="GO" id="GO:0009307">
    <property type="term" value="P:DNA restriction-modification system"/>
    <property type="evidence" value="ECO:0007669"/>
    <property type="project" value="UniProtKB-KW"/>
</dbReference>